<comment type="caution">
    <text evidence="1">The sequence shown here is derived from an EMBL/GenBank/DDBJ whole genome shotgun (WGS) entry which is preliminary data.</text>
</comment>
<dbReference type="InterPro" id="IPR050772">
    <property type="entry name" value="Hydratase-Decarb/MhpD_sf"/>
</dbReference>
<dbReference type="SUPFAM" id="SSF56529">
    <property type="entry name" value="FAH"/>
    <property type="match status" value="1"/>
</dbReference>
<dbReference type="PANTHER" id="PTHR30143">
    <property type="entry name" value="ACID HYDRATASE"/>
    <property type="match status" value="1"/>
</dbReference>
<gene>
    <name evidence="1" type="ORF">ACFQFQ_03910</name>
</gene>
<reference evidence="2" key="1">
    <citation type="journal article" date="2019" name="Int. J. Syst. Evol. Microbiol.">
        <title>The Global Catalogue of Microorganisms (GCM) 10K type strain sequencing project: providing services to taxonomists for standard genome sequencing and annotation.</title>
        <authorList>
            <consortium name="The Broad Institute Genomics Platform"/>
            <consortium name="The Broad Institute Genome Sequencing Center for Infectious Disease"/>
            <person name="Wu L."/>
            <person name="Ma J."/>
        </authorList>
    </citation>
    <scope>NUCLEOTIDE SEQUENCE [LARGE SCALE GENOMIC DNA]</scope>
    <source>
        <strain evidence="2">CCUG 66188</strain>
    </source>
</reference>
<dbReference type="Proteomes" id="UP001596353">
    <property type="component" value="Unassembled WGS sequence"/>
</dbReference>
<accession>A0ABW2B0R8</accession>
<dbReference type="EMBL" id="JBHSWG010000001">
    <property type="protein sequence ID" value="MFC6758847.1"/>
    <property type="molecule type" value="Genomic_DNA"/>
</dbReference>
<sequence>MGAIDRFVPGIELLDLRHTDMPNTHIPDAIAQNISNVGAVVGGPGLAPEDLNVGDLQTTLHIDGEIVHDVTGAAPQDPLDAVTWIANHLAARGFALEAGQVVFCGTHSPIWYHKGKGRIEVQMSRLGTAALTLS</sequence>
<name>A0ABW2B0R8_9RHOB</name>
<evidence type="ECO:0000313" key="1">
    <source>
        <dbReference type="EMBL" id="MFC6758847.1"/>
    </source>
</evidence>
<dbReference type="PANTHER" id="PTHR30143:SF0">
    <property type="entry name" value="2-KETO-4-PENTENOATE HYDRATASE"/>
    <property type="match status" value="1"/>
</dbReference>
<keyword evidence="2" id="KW-1185">Reference proteome</keyword>
<proteinExistence type="predicted"/>
<dbReference type="InterPro" id="IPR036663">
    <property type="entry name" value="Fumarylacetoacetase_C_sf"/>
</dbReference>
<protein>
    <recommendedName>
        <fullName evidence="3">Fumarylacetoacetase-like C-terminal domain-containing protein</fullName>
    </recommendedName>
</protein>
<evidence type="ECO:0000313" key="2">
    <source>
        <dbReference type="Proteomes" id="UP001596353"/>
    </source>
</evidence>
<evidence type="ECO:0008006" key="3">
    <source>
        <dbReference type="Google" id="ProtNLM"/>
    </source>
</evidence>
<organism evidence="1 2">
    <name type="scientific">Sulfitobacter porphyrae</name>
    <dbReference type="NCBI Taxonomy" id="1246864"/>
    <lineage>
        <taxon>Bacteria</taxon>
        <taxon>Pseudomonadati</taxon>
        <taxon>Pseudomonadota</taxon>
        <taxon>Alphaproteobacteria</taxon>
        <taxon>Rhodobacterales</taxon>
        <taxon>Roseobacteraceae</taxon>
        <taxon>Sulfitobacter</taxon>
    </lineage>
</organism>
<dbReference type="Gene3D" id="3.90.850.10">
    <property type="entry name" value="Fumarylacetoacetase-like, C-terminal domain"/>
    <property type="match status" value="1"/>
</dbReference>